<comment type="similarity">
    <text evidence="9">Belongs to the SecD/SecF family. SecF subfamily.</text>
</comment>
<dbReference type="PANTHER" id="PTHR30081">
    <property type="entry name" value="PROTEIN-EXPORT MEMBRANE PROTEIN SEC"/>
    <property type="match status" value="1"/>
</dbReference>
<dbReference type="HAMAP" id="MF_01464_B">
    <property type="entry name" value="SecF_B"/>
    <property type="match status" value="1"/>
</dbReference>
<feature type="transmembrane region" description="Helical" evidence="9">
    <location>
        <begin position="20"/>
        <end position="43"/>
    </location>
</feature>
<dbReference type="RefSeq" id="WP_405284739.1">
    <property type="nucleotide sequence ID" value="NZ_CP144380.1"/>
</dbReference>
<proteinExistence type="inferred from homology"/>
<protein>
    <recommendedName>
        <fullName evidence="9">Protein-export membrane protein SecF</fullName>
    </recommendedName>
</protein>
<keyword evidence="3 9" id="KW-1003">Cell membrane</keyword>
<dbReference type="SUPFAM" id="SSF82866">
    <property type="entry name" value="Multidrug efflux transporter AcrB transmembrane domain"/>
    <property type="match status" value="1"/>
</dbReference>
<feature type="transmembrane region" description="Helical" evidence="9">
    <location>
        <begin position="142"/>
        <end position="159"/>
    </location>
</feature>
<feature type="transmembrane region" description="Helical" evidence="9">
    <location>
        <begin position="191"/>
        <end position="214"/>
    </location>
</feature>
<evidence type="ECO:0000256" key="9">
    <source>
        <dbReference type="HAMAP-Rule" id="MF_01464"/>
    </source>
</evidence>
<evidence type="ECO:0000256" key="3">
    <source>
        <dbReference type="ARBA" id="ARBA00022475"/>
    </source>
</evidence>
<keyword evidence="5 9" id="KW-0653">Protein transport</keyword>
<keyword evidence="8 9" id="KW-0472">Membrane</keyword>
<evidence type="ECO:0000313" key="12">
    <source>
        <dbReference type="Proteomes" id="UP001484239"/>
    </source>
</evidence>
<dbReference type="NCBIfam" id="TIGR00916">
    <property type="entry name" value="2A0604s01"/>
    <property type="match status" value="1"/>
</dbReference>
<sequence>MRLFANANYKFIEKRRTAYVVSAVTVVVGIVAMLANVALIGSWQNYGVDFTGGSLVQVHFNEDHGVGPVRDALGGASGPEVTRFDGENEFVIRAPLDEGASVDAVRESIEGQLEAAFGPGSFDISRTELVGPKIGAELQQKALLAILFSFALTLIYLAIRFELRFGMAAVIATMHDILITLGFLALFRVEIALPTVAAILTIVGYSLNDTIVVFDRIRENMAAKGARKLDQIELIDRSINETLPRTVLTSGTTLAVLVALLLVGPAVIRDFSLVLILGVMIGTYSSIFVASPALVEIRKRMGDGDRDRKKRRPQAASV</sequence>
<evidence type="ECO:0000313" key="11">
    <source>
        <dbReference type="EMBL" id="MEK9500445.1"/>
    </source>
</evidence>
<evidence type="ECO:0000256" key="5">
    <source>
        <dbReference type="ARBA" id="ARBA00022927"/>
    </source>
</evidence>
<evidence type="ECO:0000256" key="2">
    <source>
        <dbReference type="ARBA" id="ARBA00022448"/>
    </source>
</evidence>
<comment type="subcellular location">
    <subcellularLocation>
        <location evidence="1 9">Cell membrane</location>
        <topology evidence="1 9">Multi-pass membrane protein</topology>
    </subcellularLocation>
</comment>
<comment type="caution">
    <text evidence="11">The sequence shown here is derived from an EMBL/GenBank/DDBJ whole genome shotgun (WGS) entry which is preliminary data.</text>
</comment>
<dbReference type="InterPro" id="IPR055344">
    <property type="entry name" value="SecD_SecF_C_bact"/>
</dbReference>
<dbReference type="Pfam" id="PF07549">
    <property type="entry name" value="Sec_GG"/>
    <property type="match status" value="1"/>
</dbReference>
<name>A0ABU9E6S7_9BACT</name>
<dbReference type="InterPro" id="IPR005665">
    <property type="entry name" value="SecF_bac"/>
</dbReference>
<accession>A0ABU9E6S7</accession>
<keyword evidence="2 9" id="KW-0813">Transport</keyword>
<organism evidence="11 12">
    <name type="scientific">Gaopeijia maritima</name>
    <dbReference type="NCBI Taxonomy" id="3119007"/>
    <lineage>
        <taxon>Bacteria</taxon>
        <taxon>Pseudomonadati</taxon>
        <taxon>Gemmatimonadota</taxon>
        <taxon>Longimicrobiia</taxon>
        <taxon>Gaopeijiales</taxon>
        <taxon>Gaopeijiaceae</taxon>
        <taxon>Gaopeijia</taxon>
    </lineage>
</organism>
<evidence type="ECO:0000256" key="1">
    <source>
        <dbReference type="ARBA" id="ARBA00004651"/>
    </source>
</evidence>
<dbReference type="Gene3D" id="1.20.1640.10">
    <property type="entry name" value="Multidrug efflux transporter AcrB transmembrane domain"/>
    <property type="match status" value="1"/>
</dbReference>
<dbReference type="InterPro" id="IPR022646">
    <property type="entry name" value="SecD/SecF_CS"/>
</dbReference>
<gene>
    <name evidence="9 11" type="primary">secF</name>
    <name evidence="11" type="ORF">WI372_05610</name>
</gene>
<evidence type="ECO:0000256" key="4">
    <source>
        <dbReference type="ARBA" id="ARBA00022692"/>
    </source>
</evidence>
<feature type="domain" description="Protein export membrane protein SecD/SecF C-terminal" evidence="10">
    <location>
        <begin position="119"/>
        <end position="299"/>
    </location>
</feature>
<keyword evidence="4 9" id="KW-0812">Transmembrane</keyword>
<evidence type="ECO:0000256" key="6">
    <source>
        <dbReference type="ARBA" id="ARBA00022989"/>
    </source>
</evidence>
<feature type="transmembrane region" description="Helical" evidence="9">
    <location>
        <begin position="274"/>
        <end position="295"/>
    </location>
</feature>
<evidence type="ECO:0000256" key="7">
    <source>
        <dbReference type="ARBA" id="ARBA00023010"/>
    </source>
</evidence>
<feature type="transmembrane region" description="Helical" evidence="9">
    <location>
        <begin position="166"/>
        <end position="185"/>
    </location>
</feature>
<dbReference type="EMBL" id="JBBHLI010000002">
    <property type="protein sequence ID" value="MEK9500445.1"/>
    <property type="molecule type" value="Genomic_DNA"/>
</dbReference>
<dbReference type="NCBIfam" id="TIGR00966">
    <property type="entry name" value="transloc_SecF"/>
    <property type="match status" value="1"/>
</dbReference>
<comment type="function">
    <text evidence="9">Part of the Sec protein translocase complex. Interacts with the SecYEG preprotein conducting channel. SecDF uses the proton motive force (PMF) to complete protein translocation after the ATP-dependent function of SecA.</text>
</comment>
<evidence type="ECO:0000256" key="8">
    <source>
        <dbReference type="ARBA" id="ARBA00023136"/>
    </source>
</evidence>
<dbReference type="Proteomes" id="UP001484239">
    <property type="component" value="Unassembled WGS sequence"/>
</dbReference>
<feature type="transmembrane region" description="Helical" evidence="9">
    <location>
        <begin position="247"/>
        <end position="268"/>
    </location>
</feature>
<dbReference type="Pfam" id="PF02355">
    <property type="entry name" value="SecD_SecF_C"/>
    <property type="match status" value="1"/>
</dbReference>
<dbReference type="InterPro" id="IPR048634">
    <property type="entry name" value="SecD_SecF_C"/>
</dbReference>
<reference evidence="11 12" key="1">
    <citation type="submission" date="2024-02" db="EMBL/GenBank/DDBJ databases">
        <title>A novel Gemmatimonadota bacterium.</title>
        <authorList>
            <person name="Du Z.-J."/>
            <person name="Ye Y.-Q."/>
        </authorList>
    </citation>
    <scope>NUCLEOTIDE SEQUENCE [LARGE SCALE GENOMIC DNA]</scope>
    <source>
        <strain evidence="11 12">DH-20</strain>
    </source>
</reference>
<keyword evidence="12" id="KW-1185">Reference proteome</keyword>
<dbReference type="InterPro" id="IPR022813">
    <property type="entry name" value="SecD/SecF_arch_bac"/>
</dbReference>
<dbReference type="InterPro" id="IPR022645">
    <property type="entry name" value="SecD/SecF_bac"/>
</dbReference>
<comment type="subunit">
    <text evidence="9">Forms a complex with SecD. Part of the essential Sec protein translocation apparatus which comprises SecA, SecYEG and auxiliary proteins SecDF. Other proteins may also be involved.</text>
</comment>
<keyword evidence="6 9" id="KW-1133">Transmembrane helix</keyword>
<keyword evidence="7 9" id="KW-0811">Translocation</keyword>
<evidence type="ECO:0000259" key="10">
    <source>
        <dbReference type="Pfam" id="PF02355"/>
    </source>
</evidence>
<dbReference type="PANTHER" id="PTHR30081:SF8">
    <property type="entry name" value="PROTEIN TRANSLOCASE SUBUNIT SECF"/>
    <property type="match status" value="1"/>
</dbReference>
<dbReference type="PRINTS" id="PR01755">
    <property type="entry name" value="SECFTRNLCASE"/>
</dbReference>